<dbReference type="AlphaFoldDB" id="A0A485KP35"/>
<gene>
    <name evidence="2" type="primary">Aste57867_9817</name>
    <name evidence="1" type="ORF">As57867_009778</name>
    <name evidence="2" type="ORF">ASTE57867_9817</name>
</gene>
<dbReference type="Proteomes" id="UP000332933">
    <property type="component" value="Unassembled WGS sequence"/>
</dbReference>
<dbReference type="EMBL" id="VJMH01005165">
    <property type="protein sequence ID" value="KAF0699634.1"/>
    <property type="molecule type" value="Genomic_DNA"/>
</dbReference>
<sequence>MSSTSFDTTTLAKALSRHVLAHTNAHMCLVCGAGPFCGDHIGRHFSPCFDAHCPVMPSAPVPATSTTASPRMCQPLLPGHGFKAMSPSCLDPPVRVARYTAIDIC</sequence>
<accession>A0A485KP35</accession>
<reference evidence="1" key="2">
    <citation type="submission" date="2019-06" db="EMBL/GenBank/DDBJ databases">
        <title>Genomics analysis of Aphanomyces spp. identifies a new class of oomycete effector associated with host adaptation.</title>
        <authorList>
            <person name="Gaulin E."/>
        </authorList>
    </citation>
    <scope>NUCLEOTIDE SEQUENCE</scope>
    <source>
        <strain evidence="1">CBS 578.67</strain>
    </source>
</reference>
<protein>
    <submittedName>
        <fullName evidence="2">Aste57867_9817 protein</fullName>
    </submittedName>
</protein>
<evidence type="ECO:0000313" key="2">
    <source>
        <dbReference type="EMBL" id="VFT86696.1"/>
    </source>
</evidence>
<reference evidence="2 3" key="1">
    <citation type="submission" date="2019-03" db="EMBL/GenBank/DDBJ databases">
        <authorList>
            <person name="Gaulin E."/>
            <person name="Dumas B."/>
        </authorList>
    </citation>
    <scope>NUCLEOTIDE SEQUENCE [LARGE SCALE GENOMIC DNA]</scope>
    <source>
        <strain evidence="2">CBS 568.67</strain>
    </source>
</reference>
<keyword evidence="3" id="KW-1185">Reference proteome</keyword>
<proteinExistence type="predicted"/>
<evidence type="ECO:0000313" key="1">
    <source>
        <dbReference type="EMBL" id="KAF0699634.1"/>
    </source>
</evidence>
<organism evidence="2 3">
    <name type="scientific">Aphanomyces stellatus</name>
    <dbReference type="NCBI Taxonomy" id="120398"/>
    <lineage>
        <taxon>Eukaryota</taxon>
        <taxon>Sar</taxon>
        <taxon>Stramenopiles</taxon>
        <taxon>Oomycota</taxon>
        <taxon>Saprolegniomycetes</taxon>
        <taxon>Saprolegniales</taxon>
        <taxon>Verrucalvaceae</taxon>
        <taxon>Aphanomyces</taxon>
    </lineage>
</organism>
<dbReference type="EMBL" id="CAADRA010005186">
    <property type="protein sequence ID" value="VFT86696.1"/>
    <property type="molecule type" value="Genomic_DNA"/>
</dbReference>
<name>A0A485KP35_9STRA</name>
<evidence type="ECO:0000313" key="3">
    <source>
        <dbReference type="Proteomes" id="UP000332933"/>
    </source>
</evidence>
<dbReference type="OrthoDB" id="80123at2759"/>